<dbReference type="PANTHER" id="PTHR37461">
    <property type="entry name" value="ANTI-SIGMA-K FACTOR RSKA"/>
    <property type="match status" value="1"/>
</dbReference>
<proteinExistence type="predicted"/>
<gene>
    <name evidence="3" type="ordered locus">HP15_p187g101</name>
</gene>
<reference evidence="4" key="2">
    <citation type="submission" date="2010-02" db="EMBL/GenBank/DDBJ databases">
        <title>Complete genome sequence of Marinobacter adhaerens type strain (HP15).</title>
        <authorList>
            <person name="Gaerdes A.A.M."/>
            <person name="Kaeppel E."/>
            <person name="Shezad A."/>
            <person name="Seebah S."/>
            <person name="Teeling H."/>
            <person name="Yarza P."/>
            <person name="Gloeckner F.O."/>
            <person name="Ullrich M.S."/>
        </authorList>
    </citation>
    <scope>NUCLEOTIDE SEQUENCE [LARGE SCALE GENOMIC DNA]</scope>
    <source>
        <strain evidence="4">DSM 23420 / HP15</strain>
        <plasmid evidence="4">Plasmid pHP-187</plasmid>
    </source>
</reference>
<dbReference type="EMBL" id="CP001980">
    <property type="protein sequence ID" value="ADQ00098.1"/>
    <property type="molecule type" value="Genomic_DNA"/>
</dbReference>
<keyword evidence="3" id="KW-0614">Plasmid</keyword>
<reference evidence="3 4" key="1">
    <citation type="journal article" date="2010" name="Stand. Genomic Sci.">
        <title>Complete genome sequence of Marinobacter adhaerens type strain (HP15), a diatom-interacting marine microorganism.</title>
        <authorList>
            <person name="Gardes A."/>
            <person name="Kaeppel E."/>
            <person name="Shehzad A."/>
            <person name="Seebah S."/>
            <person name="Teeling H."/>
            <person name="Yarza P."/>
            <person name="Glockner F.O."/>
            <person name="Grossart H.P."/>
            <person name="Ullrich M.S."/>
        </authorList>
    </citation>
    <scope>NUCLEOTIDE SEQUENCE [LARGE SCALE GENOMIC DNA]</scope>
    <source>
        <strain evidence="4">DSM 23420 / HP15</strain>
        <plasmid evidence="4">Plasmid pHP-187</plasmid>
    </source>
</reference>
<protein>
    <recommendedName>
        <fullName evidence="2">Anti-sigma K factor RskA C-terminal domain-containing protein</fullName>
    </recommendedName>
</protein>
<accession>E4PS63</accession>
<dbReference type="GO" id="GO:0016989">
    <property type="term" value="F:sigma factor antagonist activity"/>
    <property type="evidence" value="ECO:0007669"/>
    <property type="project" value="TreeGrafter"/>
</dbReference>
<dbReference type="InterPro" id="IPR051474">
    <property type="entry name" value="Anti-sigma-K/W_factor"/>
</dbReference>
<dbReference type="GO" id="GO:0005886">
    <property type="term" value="C:plasma membrane"/>
    <property type="evidence" value="ECO:0007669"/>
    <property type="project" value="InterPro"/>
</dbReference>
<evidence type="ECO:0000259" key="2">
    <source>
        <dbReference type="Pfam" id="PF10099"/>
    </source>
</evidence>
<evidence type="ECO:0000313" key="4">
    <source>
        <dbReference type="Proteomes" id="UP000007077"/>
    </source>
</evidence>
<dbReference type="InterPro" id="IPR018764">
    <property type="entry name" value="RskA_C"/>
</dbReference>
<dbReference type="PATRIC" id="fig|225937.3.peg.4324"/>
<feature type="transmembrane region" description="Helical" evidence="1">
    <location>
        <begin position="102"/>
        <end position="121"/>
    </location>
</feature>
<keyword evidence="1" id="KW-1133">Transmembrane helix</keyword>
<dbReference type="RefSeq" id="WP_014579387.1">
    <property type="nucleotide sequence ID" value="NC_017507.1"/>
</dbReference>
<organism evidence="3 4">
    <name type="scientific">Marinobacter adhaerens (strain DSM 23420 / HP15)</name>
    <dbReference type="NCBI Taxonomy" id="225937"/>
    <lineage>
        <taxon>Bacteria</taxon>
        <taxon>Pseudomonadati</taxon>
        <taxon>Pseudomonadota</taxon>
        <taxon>Gammaproteobacteria</taxon>
        <taxon>Pseudomonadales</taxon>
        <taxon>Marinobacteraceae</taxon>
        <taxon>Marinobacter</taxon>
    </lineage>
</organism>
<sequence>MTKINLSDTEWEQAWEYTLGTLPYDERMQFVLRMERSSELRSAVLFLEEKMSPLLESVEPVDVPDSVWRVIQQEIAKEQTSQAVQPQASEVGRLKGMLTNLWLWRVSTGFAVALLAMMLMFEGQTSSPTEGEPFVVLVTPERYQPGLILRTQNSQSGVLKALTHLPEPENSVMELWTKADSWEKPISLGTLGSDRQQEIRADAFNSVEENQLFEITLEPPGGSPTGLPTGEILFIGRLTSGH</sequence>
<dbReference type="GO" id="GO:0006417">
    <property type="term" value="P:regulation of translation"/>
    <property type="evidence" value="ECO:0007669"/>
    <property type="project" value="TreeGrafter"/>
</dbReference>
<keyword evidence="1" id="KW-0812">Transmembrane</keyword>
<dbReference type="Proteomes" id="UP000007077">
    <property type="component" value="Plasmid pHP-187"/>
</dbReference>
<keyword evidence="1" id="KW-0472">Membrane</keyword>
<dbReference type="PANTHER" id="PTHR37461:SF1">
    <property type="entry name" value="ANTI-SIGMA-K FACTOR RSKA"/>
    <property type="match status" value="1"/>
</dbReference>
<dbReference type="KEGG" id="mad:HP15_p187g101"/>
<dbReference type="HOGENOM" id="CLU_075065_1_0_6"/>
<dbReference type="AlphaFoldDB" id="E4PS63"/>
<name>E4PS63_MARAH</name>
<evidence type="ECO:0000256" key="1">
    <source>
        <dbReference type="SAM" id="Phobius"/>
    </source>
</evidence>
<dbReference type="Pfam" id="PF10099">
    <property type="entry name" value="RskA_C"/>
    <property type="match status" value="1"/>
</dbReference>
<geneLocation type="plasmid" evidence="3 4">
    <name>pHP-187</name>
</geneLocation>
<evidence type="ECO:0000313" key="3">
    <source>
        <dbReference type="EMBL" id="ADQ00098.1"/>
    </source>
</evidence>
<feature type="domain" description="Anti-sigma K factor RskA C-terminal" evidence="2">
    <location>
        <begin position="109"/>
        <end position="232"/>
    </location>
</feature>